<organism evidence="2 3">
    <name type="scientific">Pseudoalteromonas haloplanktis</name>
    <name type="common">Alteromonas haloplanktis</name>
    <dbReference type="NCBI Taxonomy" id="228"/>
    <lineage>
        <taxon>Bacteria</taxon>
        <taxon>Pseudomonadati</taxon>
        <taxon>Pseudomonadota</taxon>
        <taxon>Gammaproteobacteria</taxon>
        <taxon>Alteromonadales</taxon>
        <taxon>Pseudoalteromonadaceae</taxon>
        <taxon>Pseudoalteromonas</taxon>
    </lineage>
</organism>
<dbReference type="Pfam" id="PF24390">
    <property type="entry name" value="PRTase-CE"/>
    <property type="match status" value="1"/>
</dbReference>
<comment type="caution">
    <text evidence="2">The sequence shown here is derived from an EMBL/GenBank/DDBJ whole genome shotgun (WGS) entry which is preliminary data.</text>
</comment>
<dbReference type="Proteomes" id="UP001226574">
    <property type="component" value="Unassembled WGS sequence"/>
</dbReference>
<proteinExistence type="predicted"/>
<evidence type="ECO:0000313" key="3">
    <source>
        <dbReference type="Proteomes" id="UP001226574"/>
    </source>
</evidence>
<accession>A0ABU1B6Q1</accession>
<protein>
    <recommendedName>
        <fullName evidence="1">PRTase-CE domain-containing protein</fullName>
    </recommendedName>
</protein>
<keyword evidence="3" id="KW-1185">Reference proteome</keyword>
<sequence>MKLPNNSVAFKSIVIEKVKTYCDTKIWPYSFEQFAAWLNNFDDDLEEYLALQIIDNLIVRSNSMAKSGYARLFNCKIRQFLLKNTDINTGTLQKWRSHLKNGTLSNEIKFSPVKLKDDLGESGSVIYRLLSPEINTDRYSLKKDVPTPKVIILVDDFMGSGTQFDDYASEINLAELLVNSIVMYCPLIAFEKGIDSIKSKYPKLHIFPVENIYETDGLLSGEPSELFKNDQQNTIQDVRNYLLIMQKKYAPKMGKWLGFEEACLPLAFEWGCPNQSPALLYMNSSKIKDNWQQLFSRRA</sequence>
<dbReference type="RefSeq" id="WP_309038207.1">
    <property type="nucleotide sequence ID" value="NZ_JAVIFY010000001.1"/>
</dbReference>
<name>A0ABU1B6Q1_PSEHA</name>
<gene>
    <name evidence="2" type="ORF">RC083_01415</name>
</gene>
<dbReference type="InterPro" id="IPR056920">
    <property type="entry name" value="PRTase-CE"/>
</dbReference>
<evidence type="ECO:0000259" key="1">
    <source>
        <dbReference type="Pfam" id="PF24390"/>
    </source>
</evidence>
<reference evidence="2 3" key="1">
    <citation type="submission" date="2023-08" db="EMBL/GenBank/DDBJ databases">
        <title>Pseudoalteromonas haloplanktis LL1 genome.</title>
        <authorList>
            <person name="Wu S."/>
        </authorList>
    </citation>
    <scope>NUCLEOTIDE SEQUENCE [LARGE SCALE GENOMIC DNA]</scope>
    <source>
        <strain evidence="2 3">LL1</strain>
    </source>
</reference>
<evidence type="ECO:0000313" key="2">
    <source>
        <dbReference type="EMBL" id="MDQ9090244.1"/>
    </source>
</evidence>
<dbReference type="EMBL" id="JAVIFY010000001">
    <property type="protein sequence ID" value="MDQ9090244.1"/>
    <property type="molecule type" value="Genomic_DNA"/>
</dbReference>
<feature type="domain" description="PRTase-CE" evidence="1">
    <location>
        <begin position="36"/>
        <end position="297"/>
    </location>
</feature>